<dbReference type="HOGENOM" id="CLU_798476_0_0_0"/>
<sequence length="347" mass="38919">MQGCSLPRFAGHLALVTLLFAVLPLSAQEEPRSLLEQQGLVKYGRRWILPSETNLAPELRQLDSLEQQLSFFQRQVSLAKDDNARQWKQKQATLAGIDRLAKHLKEHAVGSDQEKELAQQIDRLRKIATTAGDAVEPATLAAQPNIRELLMQQAQLLATLTTRTFQLREEMVELDQRYALIKSKLPEAEQGNIGPLEPLARRLGRLARFERLARQDRLPIFLQNGQPRVAAVLDQDNPQIFTWNPQGQEIVLTANMAQSVGVRYTPEEGAEVVLDKQKVKVRRGRIAALRVGPVLLQDVAVSVLPPEQEYRGGFLGGKLFQHFQPGLVLEELSLRFDTAAMEATADH</sequence>
<dbReference type="InterPro" id="IPR021109">
    <property type="entry name" value="Peptidase_aspartic_dom_sf"/>
</dbReference>
<evidence type="ECO:0000313" key="1">
    <source>
        <dbReference type="EMBL" id="EAQ82457.1"/>
    </source>
</evidence>
<evidence type="ECO:0000313" key="2">
    <source>
        <dbReference type="Proteomes" id="UP000004358"/>
    </source>
</evidence>
<dbReference type="EMBL" id="AANZ01000001">
    <property type="protein sequence ID" value="EAQ82457.1"/>
    <property type="molecule type" value="Genomic_DNA"/>
</dbReference>
<dbReference type="Gene3D" id="2.40.70.10">
    <property type="entry name" value="Acid Proteases"/>
    <property type="match status" value="1"/>
</dbReference>
<accession>A3ZL24</accession>
<comment type="caution">
    <text evidence="1">The sequence shown here is derived from an EMBL/GenBank/DDBJ whole genome shotgun (WGS) entry which is preliminary data.</text>
</comment>
<dbReference type="eggNOG" id="ENOG502ZDBJ">
    <property type="taxonomic scope" value="Bacteria"/>
</dbReference>
<dbReference type="Proteomes" id="UP000004358">
    <property type="component" value="Unassembled WGS sequence"/>
</dbReference>
<dbReference type="AlphaFoldDB" id="A3ZL24"/>
<reference evidence="1 2" key="1">
    <citation type="submission" date="2006-02" db="EMBL/GenBank/DDBJ databases">
        <authorList>
            <person name="Amann R."/>
            <person name="Ferriera S."/>
            <person name="Johnson J."/>
            <person name="Kravitz S."/>
            <person name="Halpern A."/>
            <person name="Remington K."/>
            <person name="Beeson K."/>
            <person name="Tran B."/>
            <person name="Rogers Y.-H."/>
            <person name="Friedman R."/>
            <person name="Venter J.C."/>
        </authorList>
    </citation>
    <scope>NUCLEOTIDE SEQUENCE [LARGE SCALE GENOMIC DNA]</scope>
    <source>
        <strain evidence="1 2">DSM 3645</strain>
    </source>
</reference>
<name>A3ZL24_9BACT</name>
<proteinExistence type="predicted"/>
<organism evidence="1 2">
    <name type="scientific">Blastopirellula marina DSM 3645</name>
    <dbReference type="NCBI Taxonomy" id="314230"/>
    <lineage>
        <taxon>Bacteria</taxon>
        <taxon>Pseudomonadati</taxon>
        <taxon>Planctomycetota</taxon>
        <taxon>Planctomycetia</taxon>
        <taxon>Pirellulales</taxon>
        <taxon>Pirellulaceae</taxon>
        <taxon>Blastopirellula</taxon>
    </lineage>
</organism>
<protein>
    <submittedName>
        <fullName evidence="1">Uncharacterized protein</fullName>
    </submittedName>
</protein>
<gene>
    <name evidence="1" type="ORF">DSM3645_08667</name>
</gene>